<feature type="signal peptide" evidence="1">
    <location>
        <begin position="1"/>
        <end position="25"/>
    </location>
</feature>
<keyword evidence="1" id="KW-0732">Signal</keyword>
<feature type="chain" id="PRO_5045614039" description="ABC transporter substrate-binding protein" evidence="1">
    <location>
        <begin position="26"/>
        <end position="79"/>
    </location>
</feature>
<organism evidence="2 3">
    <name type="scientific">Paenibacillus aestuarii</name>
    <dbReference type="NCBI Taxonomy" id="516965"/>
    <lineage>
        <taxon>Bacteria</taxon>
        <taxon>Bacillati</taxon>
        <taxon>Bacillota</taxon>
        <taxon>Bacilli</taxon>
        <taxon>Bacillales</taxon>
        <taxon>Paenibacillaceae</taxon>
        <taxon>Paenibacillus</taxon>
    </lineage>
</organism>
<accession>A0ABW0K303</accession>
<keyword evidence="3" id="KW-1185">Reference proteome</keyword>
<evidence type="ECO:0000256" key="1">
    <source>
        <dbReference type="SAM" id="SignalP"/>
    </source>
</evidence>
<proteinExistence type="predicted"/>
<sequence length="79" mass="7709">MKKSLIGIAAILSAVLLLSACGGQAGNTGTNKAGAAASPAASAGAASNVDTTSKELTVYTALEDDQIKAVCELGALRCL</sequence>
<dbReference type="Proteomes" id="UP001596044">
    <property type="component" value="Unassembled WGS sequence"/>
</dbReference>
<dbReference type="EMBL" id="JBHSMJ010000007">
    <property type="protein sequence ID" value="MFC5447441.1"/>
    <property type="molecule type" value="Genomic_DNA"/>
</dbReference>
<evidence type="ECO:0008006" key="4">
    <source>
        <dbReference type="Google" id="ProtNLM"/>
    </source>
</evidence>
<evidence type="ECO:0000313" key="3">
    <source>
        <dbReference type="Proteomes" id="UP001596044"/>
    </source>
</evidence>
<dbReference type="RefSeq" id="WP_270884232.1">
    <property type="nucleotide sequence ID" value="NZ_JAQFVF010000065.1"/>
</dbReference>
<protein>
    <recommendedName>
        <fullName evidence="4">ABC transporter substrate-binding protein</fullName>
    </recommendedName>
</protein>
<evidence type="ECO:0000313" key="2">
    <source>
        <dbReference type="EMBL" id="MFC5447441.1"/>
    </source>
</evidence>
<dbReference type="PROSITE" id="PS51257">
    <property type="entry name" value="PROKAR_LIPOPROTEIN"/>
    <property type="match status" value="1"/>
</dbReference>
<reference evidence="3" key="1">
    <citation type="journal article" date="2019" name="Int. J. Syst. Evol. Microbiol.">
        <title>The Global Catalogue of Microorganisms (GCM) 10K type strain sequencing project: providing services to taxonomists for standard genome sequencing and annotation.</title>
        <authorList>
            <consortium name="The Broad Institute Genomics Platform"/>
            <consortium name="The Broad Institute Genome Sequencing Center for Infectious Disease"/>
            <person name="Wu L."/>
            <person name="Ma J."/>
        </authorList>
    </citation>
    <scope>NUCLEOTIDE SEQUENCE [LARGE SCALE GENOMIC DNA]</scope>
    <source>
        <strain evidence="3">KACC 11904</strain>
    </source>
</reference>
<gene>
    <name evidence="2" type="ORF">ACFPOG_04175</name>
</gene>
<comment type="caution">
    <text evidence="2">The sequence shown here is derived from an EMBL/GenBank/DDBJ whole genome shotgun (WGS) entry which is preliminary data.</text>
</comment>
<name>A0ABW0K303_9BACL</name>